<evidence type="ECO:0000313" key="2">
    <source>
        <dbReference type="EMBL" id="KGG19500.1"/>
    </source>
</evidence>
<gene>
    <name evidence="2" type="ORF">EV03_1884</name>
</gene>
<dbReference type="Gene3D" id="3.40.50.150">
    <property type="entry name" value="Vaccinia Virus protein VP39"/>
    <property type="match status" value="1"/>
</dbReference>
<accession>A0A0A2C3N0</accession>
<dbReference type="InterPro" id="IPR025714">
    <property type="entry name" value="Methyltranfer_dom"/>
</dbReference>
<dbReference type="EC" id="2.1.1.-" evidence="2"/>
<dbReference type="GO" id="GO:0008168">
    <property type="term" value="F:methyltransferase activity"/>
    <property type="evidence" value="ECO:0007669"/>
    <property type="project" value="UniProtKB-KW"/>
</dbReference>
<dbReference type="PANTHER" id="PTHR43861:SF1">
    <property type="entry name" value="TRANS-ACONITATE 2-METHYLTRANSFERASE"/>
    <property type="match status" value="1"/>
</dbReference>
<dbReference type="GO" id="GO:0032259">
    <property type="term" value="P:methylation"/>
    <property type="evidence" value="ECO:0007669"/>
    <property type="project" value="UniProtKB-KW"/>
</dbReference>
<keyword evidence="2" id="KW-0808">Transferase</keyword>
<dbReference type="Proteomes" id="UP000030392">
    <property type="component" value="Unassembled WGS sequence"/>
</dbReference>
<name>A0A0A2C3N0_PROMR</name>
<evidence type="ECO:0000313" key="3">
    <source>
        <dbReference type="Proteomes" id="UP000030392"/>
    </source>
</evidence>
<dbReference type="InterPro" id="IPR029063">
    <property type="entry name" value="SAM-dependent_MTases_sf"/>
</dbReference>
<dbReference type="EMBL" id="JNAX01000015">
    <property type="protein sequence ID" value="KGG19500.1"/>
    <property type="molecule type" value="Genomic_DNA"/>
</dbReference>
<sequence length="227" mass="25904">MKRIPEPELMQIPSQVRAYADADFSRSDSMVVKSLEKYLKKVGRTFNKTDLIFDMACGPGNISERIAKNWPFVNVVGIDGSKEMLNEAENKLSKNLTKNLSYELIEINSIAKGETHFPFKADVIVSNSALHHFHHPYRFWGALKKLGRTKCIHVHRDLIRPTSVEKAFEIQEKHLSNSPEILKKDFYASLKASFTVDEVNQQLIDAGLSQLEVFQVDELYFEIIGCT</sequence>
<dbReference type="Pfam" id="PF13847">
    <property type="entry name" value="Methyltransf_31"/>
    <property type="match status" value="1"/>
</dbReference>
<comment type="caution">
    <text evidence="2">The sequence shown here is derived from an EMBL/GenBank/DDBJ whole genome shotgun (WGS) entry which is preliminary data.</text>
</comment>
<dbReference type="SUPFAM" id="SSF53335">
    <property type="entry name" value="S-adenosyl-L-methionine-dependent methyltransferases"/>
    <property type="match status" value="1"/>
</dbReference>
<dbReference type="RefSeq" id="WP_036907117.1">
    <property type="nucleotide sequence ID" value="NZ_CP138967.1"/>
</dbReference>
<organism evidence="2 3">
    <name type="scientific">Prochlorococcus marinus str. PAC1</name>
    <dbReference type="NCBI Taxonomy" id="59924"/>
    <lineage>
        <taxon>Bacteria</taxon>
        <taxon>Bacillati</taxon>
        <taxon>Cyanobacteriota</taxon>
        <taxon>Cyanophyceae</taxon>
        <taxon>Synechococcales</taxon>
        <taxon>Prochlorococcaceae</taxon>
        <taxon>Prochlorococcus</taxon>
    </lineage>
</organism>
<dbReference type="PANTHER" id="PTHR43861">
    <property type="entry name" value="TRANS-ACONITATE 2-METHYLTRANSFERASE-RELATED"/>
    <property type="match status" value="1"/>
</dbReference>
<protein>
    <submittedName>
        <fullName evidence="2">SAM-dependent methyltransferase</fullName>
        <ecNumber evidence="2">2.1.1.-</ecNumber>
    </submittedName>
</protein>
<reference evidence="3" key="1">
    <citation type="journal article" date="2014" name="Sci. Data">
        <title>Genomes of diverse isolates of the marine cyanobacterium Prochlorococcus.</title>
        <authorList>
            <person name="Biller S."/>
            <person name="Berube P."/>
            <person name="Thompson J."/>
            <person name="Kelly L."/>
            <person name="Roggensack S."/>
            <person name="Awad L."/>
            <person name="Roache-Johnson K."/>
            <person name="Ding H."/>
            <person name="Giovannoni S.J."/>
            <person name="Moore L.R."/>
            <person name="Chisholm S.W."/>
        </authorList>
    </citation>
    <scope>NUCLEOTIDE SEQUENCE [LARGE SCALE GENOMIC DNA]</scope>
    <source>
        <strain evidence="3">PAC1</strain>
    </source>
</reference>
<dbReference type="CDD" id="cd02440">
    <property type="entry name" value="AdoMet_MTases"/>
    <property type="match status" value="1"/>
</dbReference>
<evidence type="ECO:0000259" key="1">
    <source>
        <dbReference type="Pfam" id="PF13847"/>
    </source>
</evidence>
<proteinExistence type="predicted"/>
<feature type="domain" description="Methyltransferase" evidence="1">
    <location>
        <begin position="52"/>
        <end position="164"/>
    </location>
</feature>
<keyword evidence="2" id="KW-0489">Methyltransferase</keyword>
<dbReference type="AlphaFoldDB" id="A0A0A2C3N0"/>